<sequence length="241" mass="27664">MPRKRKHSDEEDDGEALEAENGVRGKRKAAMEARAKAKVVARDDSDEGEEEDHEEEEEDDGDDEDFEGEADEDDDEAENSSKEHGEEAENDEDDENEVDEDDEDVDADAIKVDCIKAELEEPSKDIAGYVLKKAEKENQKLEMWFSEEMSETIGDITEAFSSHYENKKLPVLQVTKFDVIEETNEIYQIDVLEAKYDKAYSIRVKEQDTDNTNLAHDLYCLVRVDGTKKTWATQYFMPEED</sequence>
<feature type="region of interest" description="Disordered" evidence="1">
    <location>
        <begin position="1"/>
        <end position="108"/>
    </location>
</feature>
<reference evidence="3" key="1">
    <citation type="submission" date="2025-08" db="UniProtKB">
        <authorList>
            <consortium name="RefSeq"/>
        </authorList>
    </citation>
    <scope>IDENTIFICATION</scope>
    <source>
        <tissue evidence="3">Tentacle</tissue>
    </source>
</reference>
<protein>
    <submittedName>
        <fullName evidence="3">Nucleolin-like</fullName>
    </submittedName>
</protein>
<organism evidence="2 3">
    <name type="scientific">Actinia tenebrosa</name>
    <name type="common">Australian red waratah sea anemone</name>
    <dbReference type="NCBI Taxonomy" id="6105"/>
    <lineage>
        <taxon>Eukaryota</taxon>
        <taxon>Metazoa</taxon>
        <taxon>Cnidaria</taxon>
        <taxon>Anthozoa</taxon>
        <taxon>Hexacorallia</taxon>
        <taxon>Actiniaria</taxon>
        <taxon>Actiniidae</taxon>
        <taxon>Actinia</taxon>
    </lineage>
</organism>
<dbReference type="AlphaFoldDB" id="A0A6P8HIJ3"/>
<feature type="compositionally biased region" description="Acidic residues" evidence="1">
    <location>
        <begin position="44"/>
        <end position="78"/>
    </location>
</feature>
<dbReference type="InParanoid" id="A0A6P8HIJ3"/>
<keyword evidence="2" id="KW-1185">Reference proteome</keyword>
<name>A0A6P8HIJ3_ACTTE</name>
<dbReference type="RefSeq" id="XP_031552467.1">
    <property type="nucleotide sequence ID" value="XM_031696607.1"/>
</dbReference>
<dbReference type="Proteomes" id="UP000515163">
    <property type="component" value="Unplaced"/>
</dbReference>
<proteinExistence type="predicted"/>
<evidence type="ECO:0000313" key="3">
    <source>
        <dbReference type="RefSeq" id="XP_031552467.1"/>
    </source>
</evidence>
<feature type="compositionally biased region" description="Basic and acidic residues" evidence="1">
    <location>
        <begin position="29"/>
        <end position="43"/>
    </location>
</feature>
<dbReference type="GeneID" id="116289661"/>
<evidence type="ECO:0000256" key="1">
    <source>
        <dbReference type="SAM" id="MobiDB-lite"/>
    </source>
</evidence>
<dbReference type="KEGG" id="aten:116289661"/>
<feature type="compositionally biased region" description="Acidic residues" evidence="1">
    <location>
        <begin position="88"/>
        <end position="107"/>
    </location>
</feature>
<gene>
    <name evidence="3" type="primary">LOC116289661</name>
</gene>
<evidence type="ECO:0000313" key="2">
    <source>
        <dbReference type="Proteomes" id="UP000515163"/>
    </source>
</evidence>
<dbReference type="OrthoDB" id="5986210at2759"/>
<accession>A0A6P8HIJ3</accession>